<dbReference type="EMBL" id="JAMDMX010000014">
    <property type="protein sequence ID" value="MCY9692467.1"/>
    <property type="molecule type" value="Genomic_DNA"/>
</dbReference>
<dbReference type="InterPro" id="IPR050259">
    <property type="entry name" value="SDR"/>
</dbReference>
<evidence type="ECO:0000313" key="4">
    <source>
        <dbReference type="EMBL" id="MCY9692467.1"/>
    </source>
</evidence>
<dbReference type="InterPro" id="IPR036291">
    <property type="entry name" value="NAD(P)-bd_dom_sf"/>
</dbReference>
<feature type="domain" description="Ketoreductase" evidence="3">
    <location>
        <begin position="36"/>
        <end position="228"/>
    </location>
</feature>
<evidence type="ECO:0000256" key="1">
    <source>
        <dbReference type="ARBA" id="ARBA00006484"/>
    </source>
</evidence>
<organism evidence="4 5">
    <name type="scientific">Paenibacillus alginolyticus</name>
    <dbReference type="NCBI Taxonomy" id="59839"/>
    <lineage>
        <taxon>Bacteria</taxon>
        <taxon>Bacillati</taxon>
        <taxon>Bacillota</taxon>
        <taxon>Bacilli</taxon>
        <taxon>Bacillales</taxon>
        <taxon>Paenibacillaceae</taxon>
        <taxon>Paenibacillus</taxon>
    </lineage>
</organism>
<dbReference type="PANTHER" id="PTHR42879">
    <property type="entry name" value="3-OXOACYL-(ACYL-CARRIER-PROTEIN) REDUCTASE"/>
    <property type="match status" value="1"/>
</dbReference>
<dbReference type="CDD" id="cd05233">
    <property type="entry name" value="SDR_c"/>
    <property type="match status" value="1"/>
</dbReference>
<dbReference type="PRINTS" id="PR00081">
    <property type="entry name" value="GDHRDH"/>
</dbReference>
<accession>A0ABT4G8G4</accession>
<comment type="caution">
    <text evidence="4">The sequence shown here is derived from an EMBL/GenBank/DDBJ whole genome shotgun (WGS) entry which is preliminary data.</text>
</comment>
<gene>
    <name evidence="4" type="ORF">M5X19_06005</name>
</gene>
<dbReference type="Pfam" id="PF00106">
    <property type="entry name" value="adh_short"/>
    <property type="match status" value="1"/>
</dbReference>
<keyword evidence="5" id="KW-1185">Reference proteome</keyword>
<protein>
    <submittedName>
        <fullName evidence="4">SDR family oxidoreductase</fullName>
    </submittedName>
</protein>
<evidence type="ECO:0000256" key="2">
    <source>
        <dbReference type="RuleBase" id="RU000363"/>
    </source>
</evidence>
<dbReference type="PANTHER" id="PTHR42879:SF2">
    <property type="entry name" value="3-OXOACYL-[ACYL-CARRIER-PROTEIN] REDUCTASE FABG"/>
    <property type="match status" value="1"/>
</dbReference>
<name>A0ABT4G8G4_9BACL</name>
<dbReference type="Proteomes" id="UP001527099">
    <property type="component" value="Unassembled WGS sequence"/>
</dbReference>
<dbReference type="PRINTS" id="PR00080">
    <property type="entry name" value="SDRFAMILY"/>
</dbReference>
<sequence>MIPVALAKFCLTAIPLRSCRAQNDNFERCIPILKGKLTLVTGAGSGVGRDAALGLASQGAEVVLVGRRVSKLEETKELITANGGRAVIAAADVGNLEEVKGLAHKVLSNYGIPSMLHNGAGVHGEIKPIVESNPEQWVNTFMINTIGPYLICRAFVGEMVKLGWGRIVNMTSAASLAPPRGVNSAYAASKAALNHFTRQLLAAELMGTGVTANVIHPGEVKTEMWEAIREDSVPSGDMRRWVEWVEQTGGDSPEKSVKLILDLLKPESNSITGRFLWIEDGLKKPMPSWD</sequence>
<evidence type="ECO:0000259" key="3">
    <source>
        <dbReference type="SMART" id="SM00822"/>
    </source>
</evidence>
<dbReference type="InterPro" id="IPR057326">
    <property type="entry name" value="KR_dom"/>
</dbReference>
<dbReference type="InterPro" id="IPR002347">
    <property type="entry name" value="SDR_fam"/>
</dbReference>
<dbReference type="RefSeq" id="WP_084160312.1">
    <property type="nucleotide sequence ID" value="NZ_JAMDMW010000098.1"/>
</dbReference>
<proteinExistence type="inferred from homology"/>
<evidence type="ECO:0000313" key="5">
    <source>
        <dbReference type="Proteomes" id="UP001527099"/>
    </source>
</evidence>
<dbReference type="SUPFAM" id="SSF51735">
    <property type="entry name" value="NAD(P)-binding Rossmann-fold domains"/>
    <property type="match status" value="1"/>
</dbReference>
<reference evidence="4 5" key="1">
    <citation type="submission" date="2022-05" db="EMBL/GenBank/DDBJ databases">
        <title>Genome Sequencing of Bee-Associated Microbes.</title>
        <authorList>
            <person name="Dunlap C."/>
        </authorList>
    </citation>
    <scope>NUCLEOTIDE SEQUENCE [LARGE SCALE GENOMIC DNA]</scope>
    <source>
        <strain evidence="4 5">NRRL B-14421</strain>
    </source>
</reference>
<dbReference type="SMART" id="SM00822">
    <property type="entry name" value="PKS_KR"/>
    <property type="match status" value="1"/>
</dbReference>
<comment type="similarity">
    <text evidence="1 2">Belongs to the short-chain dehydrogenases/reductases (SDR) family.</text>
</comment>
<dbReference type="Gene3D" id="3.40.50.720">
    <property type="entry name" value="NAD(P)-binding Rossmann-like Domain"/>
    <property type="match status" value="1"/>
</dbReference>